<dbReference type="SUPFAM" id="SSF51366">
    <property type="entry name" value="Ribulose-phoshate binding barrel"/>
    <property type="match status" value="1"/>
</dbReference>
<evidence type="ECO:0000256" key="8">
    <source>
        <dbReference type="ARBA" id="ARBA00049047"/>
    </source>
</evidence>
<evidence type="ECO:0000256" key="1">
    <source>
        <dbReference type="ARBA" id="ARBA00003365"/>
    </source>
</evidence>
<comment type="function">
    <text evidence="1 9">The alpha subunit is responsible for the aldol cleavage of indoleglycerol phosphate to indole and glyceraldehyde 3-phosphate.</text>
</comment>
<comment type="subunit">
    <text evidence="3 9">Tetramer of two alpha and two beta chains.</text>
</comment>
<protein>
    <recommendedName>
        <fullName evidence="9">Tryptophan synthase alpha chain</fullName>
        <ecNumber evidence="9">4.2.1.20</ecNumber>
    </recommendedName>
</protein>
<dbReference type="STRING" id="142842.SAMN02745118_00283"/>
<keyword evidence="7 9" id="KW-0456">Lyase</keyword>
<dbReference type="Proteomes" id="UP000190625">
    <property type="component" value="Unassembled WGS sequence"/>
</dbReference>
<dbReference type="OrthoDB" id="9804578at2"/>
<keyword evidence="5 9" id="KW-0822">Tryptophan biosynthesis</keyword>
<dbReference type="PANTHER" id="PTHR43406">
    <property type="entry name" value="TRYPTOPHAN SYNTHASE, ALPHA CHAIN"/>
    <property type="match status" value="1"/>
</dbReference>
<dbReference type="EC" id="4.2.1.20" evidence="9"/>
<evidence type="ECO:0000313" key="11">
    <source>
        <dbReference type="EMBL" id="SJZ32113.1"/>
    </source>
</evidence>
<dbReference type="NCBIfam" id="TIGR00262">
    <property type="entry name" value="trpA"/>
    <property type="match status" value="1"/>
</dbReference>
<evidence type="ECO:0000256" key="4">
    <source>
        <dbReference type="ARBA" id="ARBA00022605"/>
    </source>
</evidence>
<keyword evidence="6 9" id="KW-0057">Aromatic amino acid biosynthesis</keyword>
<dbReference type="EMBL" id="FUWM01000004">
    <property type="protein sequence ID" value="SJZ32113.1"/>
    <property type="molecule type" value="Genomic_DNA"/>
</dbReference>
<keyword evidence="4 9" id="KW-0028">Amino-acid biosynthesis</keyword>
<comment type="similarity">
    <text evidence="9 10">Belongs to the TrpA family.</text>
</comment>
<dbReference type="Pfam" id="PF00290">
    <property type="entry name" value="Trp_syntA"/>
    <property type="match status" value="1"/>
</dbReference>
<comment type="pathway">
    <text evidence="2 9">Amino-acid biosynthesis; L-tryptophan biosynthesis; L-tryptophan from chorismate: step 5/5.</text>
</comment>
<accession>A0A1T4JPN9</accession>
<dbReference type="InterPro" id="IPR013785">
    <property type="entry name" value="Aldolase_TIM"/>
</dbReference>
<dbReference type="HAMAP" id="MF_00131">
    <property type="entry name" value="Trp_synth_alpha"/>
    <property type="match status" value="1"/>
</dbReference>
<evidence type="ECO:0000256" key="9">
    <source>
        <dbReference type="HAMAP-Rule" id="MF_00131"/>
    </source>
</evidence>
<evidence type="ECO:0000256" key="6">
    <source>
        <dbReference type="ARBA" id="ARBA00023141"/>
    </source>
</evidence>
<keyword evidence="12" id="KW-1185">Reference proteome</keyword>
<evidence type="ECO:0000256" key="2">
    <source>
        <dbReference type="ARBA" id="ARBA00004733"/>
    </source>
</evidence>
<evidence type="ECO:0000256" key="7">
    <source>
        <dbReference type="ARBA" id="ARBA00023239"/>
    </source>
</evidence>
<evidence type="ECO:0000256" key="10">
    <source>
        <dbReference type="RuleBase" id="RU003662"/>
    </source>
</evidence>
<evidence type="ECO:0000256" key="5">
    <source>
        <dbReference type="ARBA" id="ARBA00022822"/>
    </source>
</evidence>
<dbReference type="GO" id="GO:0004834">
    <property type="term" value="F:tryptophan synthase activity"/>
    <property type="evidence" value="ECO:0007669"/>
    <property type="project" value="UniProtKB-UniRule"/>
</dbReference>
<evidence type="ECO:0000256" key="3">
    <source>
        <dbReference type="ARBA" id="ARBA00011270"/>
    </source>
</evidence>
<feature type="active site" description="Proton acceptor" evidence="9">
    <location>
        <position position="49"/>
    </location>
</feature>
<reference evidence="12" key="1">
    <citation type="submission" date="2017-02" db="EMBL/GenBank/DDBJ databases">
        <authorList>
            <person name="Varghese N."/>
            <person name="Submissions S."/>
        </authorList>
    </citation>
    <scope>NUCLEOTIDE SEQUENCE [LARGE SCALE GENOMIC DNA]</scope>
    <source>
        <strain evidence="12">ATCC BAA-73</strain>
    </source>
</reference>
<sequence>MGRIAATFNRLKQKEQSAFIPFLMAGDPNLELTKELVLEAERKGADIIELGIPYSTPLADGPTIQKAGKRSLTHGTNLNDIFELVEEIRLESDIPLILMGYYNSVFSYGVEEFVNKSEEVGVDGVIIPDLPLGEDEELREYSTELNIILLVTPISTEKRLKEVAEASSGFIYAVSTSGTTGARTEVAKEVKGIVEKVKSLTSIPVAVGFGISKPEHVSEVGQFADGAIVGSAIIQKIEDNLDLISDNKDEFIQRVGSFIRALANN</sequence>
<dbReference type="RefSeq" id="WP_078808817.1">
    <property type="nucleotide sequence ID" value="NZ_FUWM01000004.1"/>
</dbReference>
<dbReference type="GO" id="GO:0005829">
    <property type="term" value="C:cytosol"/>
    <property type="evidence" value="ECO:0007669"/>
    <property type="project" value="TreeGrafter"/>
</dbReference>
<dbReference type="InterPro" id="IPR011060">
    <property type="entry name" value="RibuloseP-bd_barrel"/>
</dbReference>
<evidence type="ECO:0000313" key="12">
    <source>
        <dbReference type="Proteomes" id="UP000190625"/>
    </source>
</evidence>
<dbReference type="FunFam" id="3.20.20.70:FF:000037">
    <property type="entry name" value="Tryptophan synthase alpha chain"/>
    <property type="match status" value="1"/>
</dbReference>
<dbReference type="PANTHER" id="PTHR43406:SF1">
    <property type="entry name" value="TRYPTOPHAN SYNTHASE ALPHA CHAIN, CHLOROPLASTIC"/>
    <property type="match status" value="1"/>
</dbReference>
<name>A0A1T4JPN9_9FIRM</name>
<proteinExistence type="inferred from homology"/>
<gene>
    <name evidence="9" type="primary">trpA</name>
    <name evidence="11" type="ORF">SAMN02745118_00283</name>
</gene>
<organism evidence="11 12">
    <name type="scientific">Selenihalanaerobacter shriftii</name>
    <dbReference type="NCBI Taxonomy" id="142842"/>
    <lineage>
        <taxon>Bacteria</taxon>
        <taxon>Bacillati</taxon>
        <taxon>Bacillota</taxon>
        <taxon>Clostridia</taxon>
        <taxon>Halanaerobiales</taxon>
        <taxon>Halobacteroidaceae</taxon>
        <taxon>Selenihalanaerobacter</taxon>
    </lineage>
</organism>
<dbReference type="AlphaFoldDB" id="A0A1T4JPN9"/>
<dbReference type="CDD" id="cd04724">
    <property type="entry name" value="Tryptophan_synthase_alpha"/>
    <property type="match status" value="1"/>
</dbReference>
<dbReference type="Gene3D" id="3.20.20.70">
    <property type="entry name" value="Aldolase class I"/>
    <property type="match status" value="1"/>
</dbReference>
<comment type="catalytic activity">
    <reaction evidence="8 9">
        <text>(1S,2R)-1-C-(indol-3-yl)glycerol 3-phosphate + L-serine = D-glyceraldehyde 3-phosphate + L-tryptophan + H2O</text>
        <dbReference type="Rhea" id="RHEA:10532"/>
        <dbReference type="ChEBI" id="CHEBI:15377"/>
        <dbReference type="ChEBI" id="CHEBI:33384"/>
        <dbReference type="ChEBI" id="CHEBI:57912"/>
        <dbReference type="ChEBI" id="CHEBI:58866"/>
        <dbReference type="ChEBI" id="CHEBI:59776"/>
        <dbReference type="EC" id="4.2.1.20"/>
    </reaction>
</comment>
<dbReference type="InterPro" id="IPR002028">
    <property type="entry name" value="Trp_synthase_suA"/>
</dbReference>
<dbReference type="UniPathway" id="UPA00035">
    <property type="reaction ID" value="UER00044"/>
</dbReference>
<feature type="active site" description="Proton acceptor" evidence="9">
    <location>
        <position position="60"/>
    </location>
</feature>